<evidence type="ECO:0000313" key="1">
    <source>
        <dbReference type="EMBL" id="KAB1221317.1"/>
    </source>
</evidence>
<dbReference type="PANTHER" id="PTHR36350:SF3">
    <property type="entry name" value="TRANSMEMBRANE PROTEIN"/>
    <property type="match status" value="1"/>
</dbReference>
<dbReference type="EMBL" id="RXIC02000020">
    <property type="protein sequence ID" value="KAB1221317.1"/>
    <property type="molecule type" value="Genomic_DNA"/>
</dbReference>
<organism evidence="1 2">
    <name type="scientific">Morella rubra</name>
    <name type="common">Chinese bayberry</name>
    <dbReference type="NCBI Taxonomy" id="262757"/>
    <lineage>
        <taxon>Eukaryota</taxon>
        <taxon>Viridiplantae</taxon>
        <taxon>Streptophyta</taxon>
        <taxon>Embryophyta</taxon>
        <taxon>Tracheophyta</taxon>
        <taxon>Spermatophyta</taxon>
        <taxon>Magnoliopsida</taxon>
        <taxon>eudicotyledons</taxon>
        <taxon>Gunneridae</taxon>
        <taxon>Pentapetalae</taxon>
        <taxon>rosids</taxon>
        <taxon>fabids</taxon>
        <taxon>Fagales</taxon>
        <taxon>Myricaceae</taxon>
        <taxon>Morella</taxon>
    </lineage>
</organism>
<accession>A0A6A1WBG3</accession>
<name>A0A6A1WBG3_9ROSI</name>
<sequence length="228" mass="26470">MATATSLIIFASIFIARKRKAKKNIRRFPSRSLSVGALHGGKLALHRLLDYYEAHENAASLQRAEAELKDILEEEQPDFVKMQRTVAKLEISRKEEDAVEILQKAAEKARTGKKHEAYETEMLLVEMLIYTGDFDRAFDCKCLKHEEISDARRPLYKAIIHVMLGRKEQAKKCWADFKDIQEHFEWPPSLKESQILDKVTTAFEEFEKVVQMLKDDIHKAQAKKTMKY</sequence>
<proteinExistence type="predicted"/>
<evidence type="ECO:0000313" key="2">
    <source>
        <dbReference type="Proteomes" id="UP000516437"/>
    </source>
</evidence>
<gene>
    <name evidence="1" type="ORF">CJ030_MR2G005638</name>
</gene>
<dbReference type="AlphaFoldDB" id="A0A6A1WBG3"/>
<protein>
    <submittedName>
        <fullName evidence="1">Uncharacterized protein</fullName>
    </submittedName>
</protein>
<dbReference type="Proteomes" id="UP000516437">
    <property type="component" value="Chromosome 2"/>
</dbReference>
<keyword evidence="2" id="KW-1185">Reference proteome</keyword>
<dbReference type="OrthoDB" id="1425929at2759"/>
<dbReference type="PANTHER" id="PTHR36350">
    <property type="entry name" value="TRANSMEMBRANE PROTEIN"/>
    <property type="match status" value="1"/>
</dbReference>
<reference evidence="1 2" key="1">
    <citation type="journal article" date="2019" name="Plant Biotechnol. J.">
        <title>The red bayberry genome and genetic basis of sex determination.</title>
        <authorList>
            <person name="Jia H.M."/>
            <person name="Jia H.J."/>
            <person name="Cai Q.L."/>
            <person name="Wang Y."/>
            <person name="Zhao H.B."/>
            <person name="Yang W.F."/>
            <person name="Wang G.Y."/>
            <person name="Li Y.H."/>
            <person name="Zhan D.L."/>
            <person name="Shen Y.T."/>
            <person name="Niu Q.F."/>
            <person name="Chang L."/>
            <person name="Qiu J."/>
            <person name="Zhao L."/>
            <person name="Xie H.B."/>
            <person name="Fu W.Y."/>
            <person name="Jin J."/>
            <person name="Li X.W."/>
            <person name="Jiao Y."/>
            <person name="Zhou C.C."/>
            <person name="Tu T."/>
            <person name="Chai C.Y."/>
            <person name="Gao J.L."/>
            <person name="Fan L.J."/>
            <person name="van de Weg E."/>
            <person name="Wang J.Y."/>
            <person name="Gao Z.S."/>
        </authorList>
    </citation>
    <scope>NUCLEOTIDE SEQUENCE [LARGE SCALE GENOMIC DNA]</scope>
    <source>
        <tissue evidence="1">Leaves</tissue>
    </source>
</reference>
<comment type="caution">
    <text evidence="1">The sequence shown here is derived from an EMBL/GenBank/DDBJ whole genome shotgun (WGS) entry which is preliminary data.</text>
</comment>